<dbReference type="Gene3D" id="1.10.260.40">
    <property type="entry name" value="lambda repressor-like DNA-binding domains"/>
    <property type="match status" value="1"/>
</dbReference>
<dbReference type="PANTHER" id="PTHR30146:SF138">
    <property type="entry name" value="TRANSCRIPTIONAL REGULATORY PROTEIN"/>
    <property type="match status" value="1"/>
</dbReference>
<dbReference type="RefSeq" id="WP_340290745.1">
    <property type="nucleotide sequence ID" value="NZ_JBBEOI010000022.1"/>
</dbReference>
<keyword evidence="2" id="KW-0238">DNA-binding</keyword>
<dbReference type="Pfam" id="PF13377">
    <property type="entry name" value="Peripla_BP_3"/>
    <property type="match status" value="1"/>
</dbReference>
<dbReference type="SUPFAM" id="SSF47413">
    <property type="entry name" value="lambda repressor-like DNA-binding domains"/>
    <property type="match status" value="1"/>
</dbReference>
<keyword evidence="6" id="KW-1185">Reference proteome</keyword>
<dbReference type="Gene3D" id="3.40.50.2300">
    <property type="match status" value="2"/>
</dbReference>
<dbReference type="InterPro" id="IPR028082">
    <property type="entry name" value="Peripla_BP_I"/>
</dbReference>
<accession>A0ABV7WF82</accession>
<name>A0ABV7WF82_9MICO</name>
<keyword evidence="1" id="KW-0805">Transcription regulation</keyword>
<dbReference type="PANTHER" id="PTHR30146">
    <property type="entry name" value="LACI-RELATED TRANSCRIPTIONAL REPRESSOR"/>
    <property type="match status" value="1"/>
</dbReference>
<feature type="domain" description="HTH lacI-type" evidence="4">
    <location>
        <begin position="14"/>
        <end position="69"/>
    </location>
</feature>
<comment type="caution">
    <text evidence="5">The sequence shown here is derived from an EMBL/GenBank/DDBJ whole genome shotgun (WGS) entry which is preliminary data.</text>
</comment>
<evidence type="ECO:0000256" key="3">
    <source>
        <dbReference type="ARBA" id="ARBA00023163"/>
    </source>
</evidence>
<reference evidence="6" key="1">
    <citation type="journal article" date="2019" name="Int. J. Syst. Evol. Microbiol.">
        <title>The Global Catalogue of Microorganisms (GCM) 10K type strain sequencing project: providing services to taxonomists for standard genome sequencing and annotation.</title>
        <authorList>
            <consortium name="The Broad Institute Genomics Platform"/>
            <consortium name="The Broad Institute Genome Sequencing Center for Infectious Disease"/>
            <person name="Wu L."/>
            <person name="Ma J."/>
        </authorList>
    </citation>
    <scope>NUCLEOTIDE SEQUENCE [LARGE SCALE GENOMIC DNA]</scope>
    <source>
        <strain evidence="6">NCAIM B.02333</strain>
    </source>
</reference>
<dbReference type="CDD" id="cd06279">
    <property type="entry name" value="PBP1_LacI-like"/>
    <property type="match status" value="1"/>
</dbReference>
<dbReference type="Pfam" id="PF00356">
    <property type="entry name" value="LacI"/>
    <property type="match status" value="1"/>
</dbReference>
<evidence type="ECO:0000256" key="1">
    <source>
        <dbReference type="ARBA" id="ARBA00023015"/>
    </source>
</evidence>
<proteinExistence type="predicted"/>
<protein>
    <submittedName>
        <fullName evidence="5">Substrate-binding domain-containing protein</fullName>
    </submittedName>
</protein>
<evidence type="ECO:0000313" key="5">
    <source>
        <dbReference type="EMBL" id="MFC3688494.1"/>
    </source>
</evidence>
<gene>
    <name evidence="5" type="ORF">ACFOLH_09080</name>
</gene>
<dbReference type="CDD" id="cd01392">
    <property type="entry name" value="HTH_LacI"/>
    <property type="match status" value="1"/>
</dbReference>
<evidence type="ECO:0000313" key="6">
    <source>
        <dbReference type="Proteomes" id="UP001595685"/>
    </source>
</evidence>
<sequence length="362" mass="37114">MARTPSAGRPPGRATLSDVAAAAGVSPSTASLAFSGAGPVAPATRERVLAAAADLGYSGPDPTAVSLRRGRSGVVGVVVGERLRDAFRDPYVVGLLDGLVDELAGAGLAILLLPMTHDLGAPPAEQYRTASMDAVVFATGGLREDPALAVLTRRRLPLVAVEGPDVPEASVVRVDDRRGSADAVRLLVDLGHRDVAVATMPLRHDGHGGLLDAARRAGGGYADATNRLDGVHDVLRPVAVWETTANAVEQGREAGHRLLAGAAADRPTAVVAQSDVLAAGVLQACAELGLRVPEDVSVVGFDGVAVPWLLPHRLTTLVQPVDLKARTAAEMLLARLAGGGREDRTLAVELRTGTTTGPVPAG</sequence>
<dbReference type="Proteomes" id="UP001595685">
    <property type="component" value="Unassembled WGS sequence"/>
</dbReference>
<keyword evidence="3" id="KW-0804">Transcription</keyword>
<evidence type="ECO:0000259" key="4">
    <source>
        <dbReference type="PROSITE" id="PS50932"/>
    </source>
</evidence>
<dbReference type="PROSITE" id="PS50932">
    <property type="entry name" value="HTH_LACI_2"/>
    <property type="match status" value="1"/>
</dbReference>
<dbReference type="InterPro" id="IPR000843">
    <property type="entry name" value="HTH_LacI"/>
</dbReference>
<dbReference type="SUPFAM" id="SSF53822">
    <property type="entry name" value="Periplasmic binding protein-like I"/>
    <property type="match status" value="1"/>
</dbReference>
<dbReference type="SMART" id="SM00354">
    <property type="entry name" value="HTH_LACI"/>
    <property type="match status" value="1"/>
</dbReference>
<dbReference type="InterPro" id="IPR010982">
    <property type="entry name" value="Lambda_DNA-bd_dom_sf"/>
</dbReference>
<evidence type="ECO:0000256" key="2">
    <source>
        <dbReference type="ARBA" id="ARBA00023125"/>
    </source>
</evidence>
<dbReference type="EMBL" id="JBHRWW010000005">
    <property type="protein sequence ID" value="MFC3688494.1"/>
    <property type="molecule type" value="Genomic_DNA"/>
</dbReference>
<organism evidence="5 6">
    <name type="scientific">Aquipuribacter hungaricus</name>
    <dbReference type="NCBI Taxonomy" id="545624"/>
    <lineage>
        <taxon>Bacteria</taxon>
        <taxon>Bacillati</taxon>
        <taxon>Actinomycetota</taxon>
        <taxon>Actinomycetes</taxon>
        <taxon>Micrococcales</taxon>
        <taxon>Intrasporangiaceae</taxon>
        <taxon>Aquipuribacter</taxon>
    </lineage>
</organism>
<dbReference type="InterPro" id="IPR046335">
    <property type="entry name" value="LacI/GalR-like_sensor"/>
</dbReference>